<sequence>MVETKRSLFVADVVVSQINQHRASADYRDLVVSDVLTAVADAHTAHMVANGRVCQFLVSAVQHAWAADDAAASCLAVRRSGPPDEVARTLVEEMLADAHQRLHIFTRGFNFIGVAVQVGVANVNYLTCLFARLPLRR</sequence>
<proteinExistence type="predicted"/>
<accession>A0ACC3BR35</accession>
<protein>
    <submittedName>
        <fullName evidence="1">Uncharacterized protein</fullName>
    </submittedName>
</protein>
<dbReference type="Proteomes" id="UP000798662">
    <property type="component" value="Chromosome 1"/>
</dbReference>
<organism evidence="1 2">
    <name type="scientific">Pyropia yezoensis</name>
    <name type="common">Susabi-nori</name>
    <name type="synonym">Porphyra yezoensis</name>
    <dbReference type="NCBI Taxonomy" id="2788"/>
    <lineage>
        <taxon>Eukaryota</taxon>
        <taxon>Rhodophyta</taxon>
        <taxon>Bangiophyceae</taxon>
        <taxon>Bangiales</taxon>
        <taxon>Bangiaceae</taxon>
        <taxon>Pyropia</taxon>
    </lineage>
</organism>
<evidence type="ECO:0000313" key="2">
    <source>
        <dbReference type="Proteomes" id="UP000798662"/>
    </source>
</evidence>
<gene>
    <name evidence="1" type="ORF">I4F81_002906</name>
</gene>
<dbReference type="EMBL" id="CM020618">
    <property type="protein sequence ID" value="KAK1860317.1"/>
    <property type="molecule type" value="Genomic_DNA"/>
</dbReference>
<comment type="caution">
    <text evidence="1">The sequence shown here is derived from an EMBL/GenBank/DDBJ whole genome shotgun (WGS) entry which is preliminary data.</text>
</comment>
<evidence type="ECO:0000313" key="1">
    <source>
        <dbReference type="EMBL" id="KAK1860317.1"/>
    </source>
</evidence>
<keyword evidence="2" id="KW-1185">Reference proteome</keyword>
<name>A0ACC3BR35_PYRYE</name>
<reference evidence="1" key="1">
    <citation type="submission" date="2019-11" db="EMBL/GenBank/DDBJ databases">
        <title>Nori genome reveals adaptations in red seaweeds to the harsh intertidal environment.</title>
        <authorList>
            <person name="Wang D."/>
            <person name="Mao Y."/>
        </authorList>
    </citation>
    <scope>NUCLEOTIDE SEQUENCE</scope>
    <source>
        <tissue evidence="1">Gametophyte</tissue>
    </source>
</reference>